<dbReference type="AlphaFoldDB" id="A0A2L0FAM5"/>
<reference evidence="5 6" key="1">
    <citation type="submission" date="2015-09" db="EMBL/GenBank/DDBJ databases">
        <title>Sorangium comparison.</title>
        <authorList>
            <person name="Zaburannyi N."/>
            <person name="Bunk B."/>
            <person name="Overmann J."/>
            <person name="Mueller R."/>
        </authorList>
    </citation>
    <scope>NUCLEOTIDE SEQUENCE [LARGE SCALE GENOMIC DNA]</scope>
    <source>
        <strain evidence="5 6">So ce26</strain>
    </source>
</reference>
<dbReference type="PANTHER" id="PTHR46796:SF14">
    <property type="entry name" value="TRANSCRIPTIONAL REGULATORY PROTEIN"/>
    <property type="match status" value="1"/>
</dbReference>
<organism evidence="5 6">
    <name type="scientific">Sorangium cellulosum</name>
    <name type="common">Polyangium cellulosum</name>
    <dbReference type="NCBI Taxonomy" id="56"/>
    <lineage>
        <taxon>Bacteria</taxon>
        <taxon>Pseudomonadati</taxon>
        <taxon>Myxococcota</taxon>
        <taxon>Polyangia</taxon>
        <taxon>Polyangiales</taxon>
        <taxon>Polyangiaceae</taxon>
        <taxon>Sorangium</taxon>
    </lineage>
</organism>
<feature type="domain" description="HTH araC/xylS-type" evidence="4">
    <location>
        <begin position="197"/>
        <end position="295"/>
    </location>
</feature>
<dbReference type="PANTHER" id="PTHR46796">
    <property type="entry name" value="HTH-TYPE TRANSCRIPTIONAL ACTIVATOR RHAS-RELATED"/>
    <property type="match status" value="1"/>
</dbReference>
<evidence type="ECO:0000313" key="5">
    <source>
        <dbReference type="EMBL" id="AUX48571.1"/>
    </source>
</evidence>
<evidence type="ECO:0000256" key="2">
    <source>
        <dbReference type="ARBA" id="ARBA00023125"/>
    </source>
</evidence>
<dbReference type="GO" id="GO:0003700">
    <property type="term" value="F:DNA-binding transcription factor activity"/>
    <property type="evidence" value="ECO:0007669"/>
    <property type="project" value="InterPro"/>
</dbReference>
<dbReference type="InterPro" id="IPR009057">
    <property type="entry name" value="Homeodomain-like_sf"/>
</dbReference>
<keyword evidence="1" id="KW-0805">Transcription regulation</keyword>
<evidence type="ECO:0000259" key="4">
    <source>
        <dbReference type="PROSITE" id="PS01124"/>
    </source>
</evidence>
<dbReference type="Proteomes" id="UP000238348">
    <property type="component" value="Chromosome"/>
</dbReference>
<proteinExistence type="predicted"/>
<dbReference type="Pfam" id="PF12833">
    <property type="entry name" value="HTH_18"/>
    <property type="match status" value="1"/>
</dbReference>
<accession>A0A2L0FAM5</accession>
<dbReference type="RefSeq" id="WP_234023161.1">
    <property type="nucleotide sequence ID" value="NZ_CP012673.1"/>
</dbReference>
<dbReference type="SMART" id="SM00342">
    <property type="entry name" value="HTH_ARAC"/>
    <property type="match status" value="1"/>
</dbReference>
<dbReference type="InterPro" id="IPR050204">
    <property type="entry name" value="AraC_XylS_family_regulators"/>
</dbReference>
<dbReference type="PROSITE" id="PS00041">
    <property type="entry name" value="HTH_ARAC_FAMILY_1"/>
    <property type="match status" value="1"/>
</dbReference>
<dbReference type="Gene3D" id="1.10.10.60">
    <property type="entry name" value="Homeodomain-like"/>
    <property type="match status" value="2"/>
</dbReference>
<keyword evidence="2" id="KW-0238">DNA-binding</keyword>
<dbReference type="InterPro" id="IPR018060">
    <property type="entry name" value="HTH_AraC"/>
</dbReference>
<dbReference type="EMBL" id="CP012673">
    <property type="protein sequence ID" value="AUX48571.1"/>
    <property type="molecule type" value="Genomic_DNA"/>
</dbReference>
<name>A0A2L0FAM5_SORCE</name>
<dbReference type="SUPFAM" id="SSF46689">
    <property type="entry name" value="Homeodomain-like"/>
    <property type="match status" value="2"/>
</dbReference>
<evidence type="ECO:0000256" key="3">
    <source>
        <dbReference type="ARBA" id="ARBA00023163"/>
    </source>
</evidence>
<dbReference type="GO" id="GO:0043565">
    <property type="term" value="F:sequence-specific DNA binding"/>
    <property type="evidence" value="ECO:0007669"/>
    <property type="project" value="InterPro"/>
</dbReference>
<dbReference type="PROSITE" id="PS01124">
    <property type="entry name" value="HTH_ARAC_FAMILY_2"/>
    <property type="match status" value="1"/>
</dbReference>
<dbReference type="InterPro" id="IPR018062">
    <property type="entry name" value="HTH_AraC-typ_CS"/>
</dbReference>
<gene>
    <name evidence="5" type="primary">araC</name>
    <name evidence="5" type="ORF">SOCE26_101090</name>
</gene>
<sequence length="298" mass="33476">MHLTELPSRADRLAPLPPHVTRIAVSRRIWNGVCVDVTEFWGHGEVCNHLCFENEVRLSGLLEEAGGRCEPRLRANKRCSVEYTPRHMHFAPAGMDVFGYSTNLRYLKDVTLVFDVRTLEERLGERMSTEAALTPRLRFADDRLWTLLKLLSDAADDHDPSAELYGDGLTAAIIARLLAPAQDAPPRRGGLSPWQLRRVEEHLEARLPRPVSLSELAALTGLSQAHFAREFKASTGRAPYRWQLERRIDRAQALLLDPTKSLDDVADATGFVDAAHFGRTFRNVVGATPGAWRRERIG</sequence>
<evidence type="ECO:0000313" key="6">
    <source>
        <dbReference type="Proteomes" id="UP000238348"/>
    </source>
</evidence>
<keyword evidence="3" id="KW-0804">Transcription</keyword>
<evidence type="ECO:0000256" key="1">
    <source>
        <dbReference type="ARBA" id="ARBA00023015"/>
    </source>
</evidence>
<protein>
    <submittedName>
        <fullName evidence="5">AraC family transcriptional regulator</fullName>
    </submittedName>
</protein>